<evidence type="ECO:0008006" key="3">
    <source>
        <dbReference type="Google" id="ProtNLM"/>
    </source>
</evidence>
<accession>A0A6P0CD68</accession>
<protein>
    <recommendedName>
        <fullName evidence="3">Isochorismatase family protein</fullName>
    </recommendedName>
</protein>
<dbReference type="Gene3D" id="3.40.50.850">
    <property type="entry name" value="Isochorismatase-like"/>
    <property type="match status" value="1"/>
</dbReference>
<organism evidence="1 2">
    <name type="scientific">Sulfitobacter sediminilitoris</name>
    <dbReference type="NCBI Taxonomy" id="2698830"/>
    <lineage>
        <taxon>Bacteria</taxon>
        <taxon>Pseudomonadati</taxon>
        <taxon>Pseudomonadota</taxon>
        <taxon>Alphaproteobacteria</taxon>
        <taxon>Rhodobacterales</taxon>
        <taxon>Roseobacteraceae</taxon>
        <taxon>Sulfitobacter</taxon>
    </lineage>
</organism>
<dbReference type="InterPro" id="IPR036380">
    <property type="entry name" value="Isochorismatase-like_sf"/>
</dbReference>
<reference evidence="1 2" key="1">
    <citation type="submission" date="2020-01" db="EMBL/GenBank/DDBJ databases">
        <title>Sulfitobacter sediminilitoris sp. nov., isolated from a tidal flat.</title>
        <authorList>
            <person name="Park S."/>
            <person name="Yoon J.-H."/>
        </authorList>
    </citation>
    <scope>NUCLEOTIDE SEQUENCE [LARGE SCALE GENOMIC DNA]</scope>
    <source>
        <strain evidence="1 2">JBTF-M27</strain>
    </source>
</reference>
<comment type="caution">
    <text evidence="1">The sequence shown here is derived from an EMBL/GenBank/DDBJ whole genome shotgun (WGS) entry which is preliminary data.</text>
</comment>
<dbReference type="EMBL" id="JAABNT010000006">
    <property type="protein sequence ID" value="NEK23128.1"/>
    <property type="molecule type" value="Genomic_DNA"/>
</dbReference>
<evidence type="ECO:0000313" key="1">
    <source>
        <dbReference type="EMBL" id="NEK23128.1"/>
    </source>
</evidence>
<keyword evidence="2" id="KW-1185">Reference proteome</keyword>
<sequence>MSKPLPQNNALIIIDIQNDYFTGGLWSVDQMDHMAAKAAEILATRSRLSLMHAAPKYSHLAA</sequence>
<name>A0A6P0CD68_9RHOB</name>
<dbReference type="Proteomes" id="UP000468591">
    <property type="component" value="Unassembled WGS sequence"/>
</dbReference>
<dbReference type="SUPFAM" id="SSF52499">
    <property type="entry name" value="Isochorismatase-like hydrolases"/>
    <property type="match status" value="1"/>
</dbReference>
<evidence type="ECO:0000313" key="2">
    <source>
        <dbReference type="Proteomes" id="UP000468591"/>
    </source>
</evidence>
<proteinExistence type="predicted"/>
<dbReference type="AlphaFoldDB" id="A0A6P0CD68"/>
<gene>
    <name evidence="1" type="ORF">GV827_12020</name>
</gene>